<feature type="domain" description="Peptidoglycan binding-like" evidence="1">
    <location>
        <begin position="197"/>
        <end position="240"/>
    </location>
</feature>
<dbReference type="Gene3D" id="1.10.101.10">
    <property type="entry name" value="PGBD-like superfamily/PGBD"/>
    <property type="match status" value="1"/>
</dbReference>
<dbReference type="InterPro" id="IPR036365">
    <property type="entry name" value="PGBD-like_sf"/>
</dbReference>
<dbReference type="SUPFAM" id="SSF47090">
    <property type="entry name" value="PGBD-like"/>
    <property type="match status" value="1"/>
</dbReference>
<evidence type="ECO:0000313" key="2">
    <source>
        <dbReference type="EMBL" id="MBB4745123.1"/>
    </source>
</evidence>
<protein>
    <recommendedName>
        <fullName evidence="1">Peptidoglycan binding-like domain-containing protein</fullName>
    </recommendedName>
</protein>
<proteinExistence type="predicted"/>
<comment type="caution">
    <text evidence="2">The sequence shown here is derived from an EMBL/GenBank/DDBJ whole genome shotgun (WGS) entry which is preliminary data.</text>
</comment>
<reference evidence="2 3" key="1">
    <citation type="submission" date="2020-08" db="EMBL/GenBank/DDBJ databases">
        <title>Sequencing the genomes of 1000 actinobacteria strains.</title>
        <authorList>
            <person name="Klenk H.-P."/>
        </authorList>
    </citation>
    <scope>NUCLEOTIDE SEQUENCE [LARGE SCALE GENOMIC DNA]</scope>
    <source>
        <strain evidence="2 3">DSM 45809</strain>
    </source>
</reference>
<dbReference type="RefSeq" id="WP_185045409.1">
    <property type="nucleotide sequence ID" value="NZ_BAABFG010000005.1"/>
</dbReference>
<evidence type="ECO:0000259" key="1">
    <source>
        <dbReference type="Pfam" id="PF01471"/>
    </source>
</evidence>
<accession>A0A7W7H6Y6</accession>
<organism evidence="2 3">
    <name type="scientific">Actinoplanes octamycinicus</name>
    <dbReference type="NCBI Taxonomy" id="135948"/>
    <lineage>
        <taxon>Bacteria</taxon>
        <taxon>Bacillati</taxon>
        <taxon>Actinomycetota</taxon>
        <taxon>Actinomycetes</taxon>
        <taxon>Micromonosporales</taxon>
        <taxon>Micromonosporaceae</taxon>
        <taxon>Actinoplanes</taxon>
    </lineage>
</organism>
<dbReference type="InterPro" id="IPR002477">
    <property type="entry name" value="Peptidoglycan-bd-like"/>
</dbReference>
<evidence type="ECO:0000313" key="3">
    <source>
        <dbReference type="Proteomes" id="UP000546162"/>
    </source>
</evidence>
<dbReference type="Pfam" id="PF01471">
    <property type="entry name" value="PG_binding_1"/>
    <property type="match status" value="1"/>
</dbReference>
<dbReference type="Proteomes" id="UP000546162">
    <property type="component" value="Unassembled WGS sequence"/>
</dbReference>
<sequence length="261" mass="28499">MAINRKSSFREDSIGGLIRRCAERVIPAHLHGSLIWISGTDSDHGKRSWHYANLSYQGSRGAALDLAAPKTEQGRRAMQAAARELLKYGRFLVELIHSTRFSDDNGFYIKEGKPVPAGFYDEPGAHLTHIHIAMTEAQCHAMLRALGEKPPAPAPGGSGGLPGFSTTWPLPRGHYFGLLSGPAESHGGNTPDERAWVKEIQKQLIRAGFVPGVTDPDGGWADGVFEKATADAVTRFQKAHLPGTKFFGQVWADDFAELFRL</sequence>
<dbReference type="EMBL" id="JACHNB010000001">
    <property type="protein sequence ID" value="MBB4745123.1"/>
    <property type="molecule type" value="Genomic_DNA"/>
</dbReference>
<gene>
    <name evidence="2" type="ORF">BJY16_008582</name>
</gene>
<keyword evidence="3" id="KW-1185">Reference proteome</keyword>
<dbReference type="InterPro" id="IPR036366">
    <property type="entry name" value="PGBDSf"/>
</dbReference>
<dbReference type="AlphaFoldDB" id="A0A7W7H6Y6"/>
<name>A0A7W7H6Y6_9ACTN</name>